<dbReference type="EMBL" id="AP025591">
    <property type="protein sequence ID" value="BDG05000.1"/>
    <property type="molecule type" value="Genomic_DNA"/>
</dbReference>
<dbReference type="InterPro" id="IPR025285">
    <property type="entry name" value="DUF4145"/>
</dbReference>
<feature type="domain" description="DUF4145" evidence="1">
    <location>
        <begin position="21"/>
        <end position="72"/>
    </location>
</feature>
<sequence>MILTSQRVKSFGRDRNGKRVQLSLHSRILLYGKRDPAIADEMMAVKWLGNAGSHGAERLSTNDMFDGFDLLEHLLEEVFAQRTKVLARIRRDLIRRKGRPRKRREPKLT</sequence>
<protein>
    <recommendedName>
        <fullName evidence="1">DUF4145 domain-containing protein</fullName>
    </recommendedName>
</protein>
<reference evidence="3" key="1">
    <citation type="journal article" date="2022" name="Int. J. Syst. Evol. Microbiol.">
        <title>Anaeromyxobacter oryzae sp. nov., Anaeromyxobacter diazotrophicus sp. nov. and Anaeromyxobacter paludicola sp. nov., isolated from paddy soils.</title>
        <authorList>
            <person name="Itoh H."/>
            <person name="Xu Z."/>
            <person name="Mise K."/>
            <person name="Masuda Y."/>
            <person name="Ushijima N."/>
            <person name="Hayakawa C."/>
            <person name="Shiratori Y."/>
            <person name="Senoo K."/>
        </authorList>
    </citation>
    <scope>NUCLEOTIDE SEQUENCE [LARGE SCALE GENOMIC DNA]</scope>
    <source>
        <strain evidence="3">Red232</strain>
    </source>
</reference>
<accession>A0ABM7WZU4</accession>
<gene>
    <name evidence="2" type="ORF">AMOR_39960</name>
</gene>
<evidence type="ECO:0000313" key="3">
    <source>
        <dbReference type="Proteomes" id="UP001162891"/>
    </source>
</evidence>
<dbReference type="Proteomes" id="UP001162891">
    <property type="component" value="Chromosome"/>
</dbReference>
<organism evidence="2 3">
    <name type="scientific">Anaeromyxobacter oryzae</name>
    <dbReference type="NCBI Taxonomy" id="2918170"/>
    <lineage>
        <taxon>Bacteria</taxon>
        <taxon>Pseudomonadati</taxon>
        <taxon>Myxococcota</taxon>
        <taxon>Myxococcia</taxon>
        <taxon>Myxococcales</taxon>
        <taxon>Cystobacterineae</taxon>
        <taxon>Anaeromyxobacteraceae</taxon>
        <taxon>Anaeromyxobacter</taxon>
    </lineage>
</organism>
<name>A0ABM7WZU4_9BACT</name>
<proteinExistence type="predicted"/>
<keyword evidence="3" id="KW-1185">Reference proteome</keyword>
<dbReference type="Pfam" id="PF13643">
    <property type="entry name" value="DUF4145"/>
    <property type="match status" value="1"/>
</dbReference>
<evidence type="ECO:0000313" key="2">
    <source>
        <dbReference type="EMBL" id="BDG05000.1"/>
    </source>
</evidence>
<evidence type="ECO:0000259" key="1">
    <source>
        <dbReference type="Pfam" id="PF13643"/>
    </source>
</evidence>